<keyword evidence="4" id="KW-1185">Reference proteome</keyword>
<accession>A0ABV0JI30</accession>
<dbReference type="RefSeq" id="WP_190427717.1">
    <property type="nucleotide sequence ID" value="NZ_JAMPKK010000002.1"/>
</dbReference>
<dbReference type="InterPro" id="IPR034139">
    <property type="entry name" value="TOPRIM_OLD"/>
</dbReference>
<evidence type="ECO:0000259" key="1">
    <source>
        <dbReference type="Pfam" id="PF13175"/>
    </source>
</evidence>
<dbReference type="InterPro" id="IPR027417">
    <property type="entry name" value="P-loop_NTPase"/>
</dbReference>
<dbReference type="PANTHER" id="PTHR43581">
    <property type="entry name" value="ATP/GTP PHOSPHATASE"/>
    <property type="match status" value="1"/>
</dbReference>
<sequence length="575" mass="65842">MRISTLDIKNYRNLDGVKIKFHPTTNFIIGENNLGKSNLLDLLNIIFNKNNFVESDFFDLDNQIQISFSLGVSDIEQGFFDDLFDPNNREQINIVAIQESPDEIIKFEHQETKTVIHSSRVRCVNYINYDSLRNPSSELSFSNNRGVGKFLNHIIVKYLQNGCLQDSDFVITEKVDEFLIEVNQSLQKIKSFKDFSVQAVREENKENLLAKLILLADDNKRTLEKLGYGVQFSIIITLSILERLLSLSKQRLDRCIVEDSSSAEKEKCIPVLIGLDEPEIHLHPYAQRSLIKYFLRVVNNDEPDFRSLLADIFQINRLLGQMIVVSHSPNILLNDYRQFLRIYKDDNGCLVVKNGFDINLDTATEKQLLKNLPYVKEAFFSKVVILVEGDSELGAFPILCEQINVDLDELGVSAVQAGSADSIPPLMKLLNEFGIQNIGLMDADQKNKYDGTPNLFFTQGKDFEEDMYDSFNIVDYAKYLEEEFPDSKKANFFIEQAKSLSLTLDPHNLIHPQLASLSPEKNQELKRLLKETILKNLRSNKSLLRGRDLSKYVTEIPQVYKDLIQKAVELSTNAK</sequence>
<evidence type="ECO:0000259" key="2">
    <source>
        <dbReference type="Pfam" id="PF20469"/>
    </source>
</evidence>
<evidence type="ECO:0000313" key="4">
    <source>
        <dbReference type="Proteomes" id="UP001442494"/>
    </source>
</evidence>
<proteinExistence type="predicted"/>
<reference evidence="3 4" key="1">
    <citation type="submission" date="2022-04" db="EMBL/GenBank/DDBJ databases">
        <title>Positive selection, recombination, and allopatry shape intraspecific diversity of widespread and dominant cyanobacteria.</title>
        <authorList>
            <person name="Wei J."/>
            <person name="Shu W."/>
            <person name="Hu C."/>
        </authorList>
    </citation>
    <scope>NUCLEOTIDE SEQUENCE [LARGE SCALE GENOMIC DNA]</scope>
    <source>
        <strain evidence="3 4">GB2-A5</strain>
    </source>
</reference>
<dbReference type="InterPro" id="IPR041685">
    <property type="entry name" value="AAA_GajA/Old/RecF-like"/>
</dbReference>
<evidence type="ECO:0000313" key="3">
    <source>
        <dbReference type="EMBL" id="MEP0863102.1"/>
    </source>
</evidence>
<dbReference type="Pfam" id="PF13175">
    <property type="entry name" value="AAA_15"/>
    <property type="match status" value="1"/>
</dbReference>
<feature type="domain" description="OLD protein-like TOPRIM" evidence="2">
    <location>
        <begin position="379"/>
        <end position="444"/>
    </location>
</feature>
<comment type="caution">
    <text evidence="3">The sequence shown here is derived from an EMBL/GenBank/DDBJ whole genome shotgun (WGS) entry which is preliminary data.</text>
</comment>
<dbReference type="CDD" id="cd01026">
    <property type="entry name" value="TOPRIM_OLD"/>
    <property type="match status" value="1"/>
</dbReference>
<dbReference type="Proteomes" id="UP001442494">
    <property type="component" value="Unassembled WGS sequence"/>
</dbReference>
<dbReference type="SUPFAM" id="SSF52540">
    <property type="entry name" value="P-loop containing nucleoside triphosphate hydrolases"/>
    <property type="match status" value="1"/>
</dbReference>
<dbReference type="InterPro" id="IPR051396">
    <property type="entry name" value="Bact_Antivir_Def_Nuclease"/>
</dbReference>
<dbReference type="InterPro" id="IPR022602">
    <property type="entry name" value="DUF2813"/>
</dbReference>
<dbReference type="Gene3D" id="3.40.50.300">
    <property type="entry name" value="P-loop containing nucleotide triphosphate hydrolases"/>
    <property type="match status" value="2"/>
</dbReference>
<feature type="domain" description="Endonuclease GajA/Old nuclease/RecF-like AAA" evidence="1">
    <location>
        <begin position="98"/>
        <end position="331"/>
    </location>
</feature>
<name>A0ABV0JI30_9CYAN</name>
<dbReference type="EMBL" id="JAMPKK010000002">
    <property type="protein sequence ID" value="MEP0863102.1"/>
    <property type="molecule type" value="Genomic_DNA"/>
</dbReference>
<organism evidence="3 4">
    <name type="scientific">Funiculus sociatus GB2-A5</name>
    <dbReference type="NCBI Taxonomy" id="2933946"/>
    <lineage>
        <taxon>Bacteria</taxon>
        <taxon>Bacillati</taxon>
        <taxon>Cyanobacteriota</taxon>
        <taxon>Cyanophyceae</taxon>
        <taxon>Coleofasciculales</taxon>
        <taxon>Coleofasciculaceae</taxon>
        <taxon>Funiculus</taxon>
    </lineage>
</organism>
<dbReference type="Pfam" id="PF20469">
    <property type="entry name" value="OLD-like_TOPRIM"/>
    <property type="match status" value="1"/>
</dbReference>
<dbReference type="Pfam" id="PF11398">
    <property type="entry name" value="DUF2813"/>
    <property type="match status" value="1"/>
</dbReference>
<protein>
    <submittedName>
        <fullName evidence="3">AAA family ATPase</fullName>
    </submittedName>
</protein>
<gene>
    <name evidence="3" type="ORF">NDI37_01300</name>
</gene>
<dbReference type="PANTHER" id="PTHR43581:SF4">
    <property type="entry name" value="ATP_GTP PHOSPHATASE"/>
    <property type="match status" value="1"/>
</dbReference>